<comment type="similarity">
    <text evidence="1">Belongs to the transposase 11 family.</text>
</comment>
<dbReference type="InterPro" id="IPR047952">
    <property type="entry name" value="Transpos_IS4"/>
</dbReference>
<protein>
    <submittedName>
        <fullName evidence="7">IS4 family transposase</fullName>
    </submittedName>
</protein>
<dbReference type="InterPro" id="IPR002559">
    <property type="entry name" value="Transposase_11"/>
</dbReference>
<dbReference type="InterPro" id="IPR012337">
    <property type="entry name" value="RNaseH-like_sf"/>
</dbReference>
<sequence length="383" mass="44315">MAKITLFAQVIQKLPKDLIKSLIKKHGTDKYSKGFNTWSHLVSMIFCQFADCVSLREISNGLYSANGNLNHLGILRAPSKSNIAYQNEKRSCAFFRECYYKLLNHFGQQVRFSGRKFRFKNAVYALDSTIITLCAEVYDWAHYTHSKGAVKLHTLLNFMTLLPEYVHITDGKVADNTAARHVEVKPGSIVVSDRGYFDTRLLNIWDSIKVFFVVRVRDNLLYKRIEERELPDNAYQEVLIDEIVILKGNETVEQYPKPIRRIAVYNAEHGFTIELLTNNMKLSAGTIAGLYKARWDIEVFFRNLKQNFHIKSFVGTSSNAVEIQMWTALITILLFAVLKQQATYKWHFSNLVSSLRLNTFTKIDLYQWINKPFTPPPENEFET</sequence>
<evidence type="ECO:0000256" key="3">
    <source>
        <dbReference type="ARBA" id="ARBA00023125"/>
    </source>
</evidence>
<dbReference type="AlphaFoldDB" id="A0A432LH49"/>
<evidence type="ECO:0000259" key="5">
    <source>
        <dbReference type="Pfam" id="PF01609"/>
    </source>
</evidence>
<evidence type="ECO:0000313" key="7">
    <source>
        <dbReference type="EMBL" id="RUL58433.1"/>
    </source>
</evidence>
<dbReference type="Pfam" id="PF01609">
    <property type="entry name" value="DDE_Tnp_1"/>
    <property type="match status" value="1"/>
</dbReference>
<accession>A0A432LH49</accession>
<keyword evidence="2" id="KW-0815">Transposition</keyword>
<reference evidence="7 8" key="1">
    <citation type="submission" date="2018-12" db="EMBL/GenBank/DDBJ databases">
        <title>Genome sequencing of Prevotella sp. KCOM 3155 (= JS262).</title>
        <authorList>
            <person name="Kook J.-K."/>
            <person name="Park S.-N."/>
            <person name="Lim Y.K."/>
        </authorList>
    </citation>
    <scope>NUCLEOTIDE SEQUENCE [LARGE SCALE GENOMIC DNA]</scope>
    <source>
        <strain evidence="7 8">KCOM 3155</strain>
    </source>
</reference>
<dbReference type="RefSeq" id="WP_126677536.1">
    <property type="nucleotide sequence ID" value="NZ_RYYU01000001.1"/>
</dbReference>
<proteinExistence type="inferred from homology"/>
<evidence type="ECO:0000256" key="4">
    <source>
        <dbReference type="ARBA" id="ARBA00023172"/>
    </source>
</evidence>
<keyword evidence="8" id="KW-1185">Reference proteome</keyword>
<evidence type="ECO:0000313" key="8">
    <source>
        <dbReference type="Proteomes" id="UP000278983"/>
    </source>
</evidence>
<feature type="domain" description="Transposase IS4-like" evidence="5">
    <location>
        <begin position="122"/>
        <end position="334"/>
    </location>
</feature>
<gene>
    <name evidence="7" type="ORF">EHV08_00705</name>
</gene>
<dbReference type="EMBL" id="RYYU01000001">
    <property type="protein sequence ID" value="RUL58433.1"/>
    <property type="molecule type" value="Genomic_DNA"/>
</dbReference>
<keyword evidence="4" id="KW-0233">DNA recombination</keyword>
<evidence type="ECO:0000256" key="1">
    <source>
        <dbReference type="ARBA" id="ARBA00010075"/>
    </source>
</evidence>
<comment type="caution">
    <text evidence="7">The sequence shown here is derived from an EMBL/GenBank/DDBJ whole genome shotgun (WGS) entry which is preliminary data.</text>
</comment>
<evidence type="ECO:0000256" key="2">
    <source>
        <dbReference type="ARBA" id="ARBA00022578"/>
    </source>
</evidence>
<dbReference type="Pfam" id="PF14294">
    <property type="entry name" value="DUF4372"/>
    <property type="match status" value="1"/>
</dbReference>
<dbReference type="PANTHER" id="PTHR33258">
    <property type="entry name" value="TRANSPOSASE INSL FOR INSERTION SEQUENCE ELEMENT IS186A-RELATED"/>
    <property type="match status" value="1"/>
</dbReference>
<dbReference type="NCBIfam" id="NF033592">
    <property type="entry name" value="transpos_IS4_1"/>
    <property type="match status" value="1"/>
</dbReference>
<dbReference type="GO" id="GO:0004803">
    <property type="term" value="F:transposase activity"/>
    <property type="evidence" value="ECO:0007669"/>
    <property type="project" value="InterPro"/>
</dbReference>
<name>A0A432LH49_9BACT</name>
<keyword evidence="3" id="KW-0238">DNA-binding</keyword>
<dbReference type="Proteomes" id="UP000278983">
    <property type="component" value="Unassembled WGS sequence"/>
</dbReference>
<dbReference type="GO" id="GO:0006313">
    <property type="term" value="P:DNA transposition"/>
    <property type="evidence" value="ECO:0007669"/>
    <property type="project" value="InterPro"/>
</dbReference>
<evidence type="ECO:0000259" key="6">
    <source>
        <dbReference type="Pfam" id="PF14294"/>
    </source>
</evidence>
<dbReference type="GO" id="GO:0003677">
    <property type="term" value="F:DNA binding"/>
    <property type="evidence" value="ECO:0007669"/>
    <property type="project" value="UniProtKB-KW"/>
</dbReference>
<organism evidence="7 8">
    <name type="scientific">Prevotella koreensis</name>
    <dbReference type="NCBI Taxonomy" id="2490854"/>
    <lineage>
        <taxon>Bacteria</taxon>
        <taxon>Pseudomonadati</taxon>
        <taxon>Bacteroidota</taxon>
        <taxon>Bacteroidia</taxon>
        <taxon>Bacteroidales</taxon>
        <taxon>Prevotellaceae</taxon>
        <taxon>Prevotella</taxon>
    </lineage>
</organism>
<dbReference type="InterPro" id="IPR025399">
    <property type="entry name" value="DUF4372"/>
</dbReference>
<dbReference type="SUPFAM" id="SSF53098">
    <property type="entry name" value="Ribonuclease H-like"/>
    <property type="match status" value="1"/>
</dbReference>
<feature type="domain" description="DUF4372" evidence="6">
    <location>
        <begin position="4"/>
        <end position="74"/>
    </location>
</feature>
<dbReference type="OrthoDB" id="7327264at2"/>
<dbReference type="PANTHER" id="PTHR33258:SF1">
    <property type="entry name" value="TRANSPOSASE INSL FOR INSERTION SEQUENCE ELEMENT IS186A-RELATED"/>
    <property type="match status" value="1"/>
</dbReference>